<reference evidence="2 3" key="1">
    <citation type="submission" date="2018-06" db="EMBL/GenBank/DDBJ databases">
        <authorList>
            <consortium name="Pathogen Informatics"/>
            <person name="Doyle S."/>
        </authorList>
    </citation>
    <scope>NUCLEOTIDE SEQUENCE [LARGE SCALE GENOMIC DNA]</scope>
    <source>
        <strain evidence="2 3">NCTC12360</strain>
    </source>
</reference>
<evidence type="ECO:0000313" key="3">
    <source>
        <dbReference type="Proteomes" id="UP000254807"/>
    </source>
</evidence>
<keyword evidence="1" id="KW-0812">Transmembrane</keyword>
<gene>
    <name evidence="2" type="ORF">NCTC12360_00695</name>
</gene>
<protein>
    <submittedName>
        <fullName evidence="2">Uncharacterized protein</fullName>
    </submittedName>
</protein>
<dbReference type="EMBL" id="UFYW01000001">
    <property type="protein sequence ID" value="STD82274.1"/>
    <property type="molecule type" value="Genomic_DNA"/>
</dbReference>
<keyword evidence="1" id="KW-1133">Transmembrane helix</keyword>
<dbReference type="AlphaFoldDB" id="A0A376GZE7"/>
<keyword evidence="1" id="KW-0472">Membrane</keyword>
<organism evidence="2 3">
    <name type="scientific">Enterococcus gallinarum</name>
    <dbReference type="NCBI Taxonomy" id="1353"/>
    <lineage>
        <taxon>Bacteria</taxon>
        <taxon>Bacillati</taxon>
        <taxon>Bacillota</taxon>
        <taxon>Bacilli</taxon>
        <taxon>Lactobacillales</taxon>
        <taxon>Enterococcaceae</taxon>
        <taxon>Enterococcus</taxon>
    </lineage>
</organism>
<evidence type="ECO:0000313" key="2">
    <source>
        <dbReference type="EMBL" id="STD82274.1"/>
    </source>
</evidence>
<feature type="transmembrane region" description="Helical" evidence="1">
    <location>
        <begin position="131"/>
        <end position="152"/>
    </location>
</feature>
<feature type="transmembrane region" description="Helical" evidence="1">
    <location>
        <begin position="28"/>
        <end position="49"/>
    </location>
</feature>
<name>A0A376GZE7_ENTGA</name>
<dbReference type="Proteomes" id="UP000254807">
    <property type="component" value="Unassembled WGS sequence"/>
</dbReference>
<feature type="transmembrane region" description="Helical" evidence="1">
    <location>
        <begin position="69"/>
        <end position="95"/>
    </location>
</feature>
<dbReference type="RefSeq" id="WP_060814878.1">
    <property type="nucleotide sequence ID" value="NZ_JARPZP010000007.1"/>
</dbReference>
<feature type="transmembrane region" description="Helical" evidence="1">
    <location>
        <begin position="179"/>
        <end position="197"/>
    </location>
</feature>
<proteinExistence type="predicted"/>
<keyword evidence="3" id="KW-1185">Reference proteome</keyword>
<accession>A0A376GZE7</accession>
<sequence>MTLNWRYIYPFSTAGAYFIRRRTLWMSYGLFTFVSSLLFFCEKWTFFFYRWYALERHLKQTSQDSSFQSWLFLLLIFLGVVGILWIGMAVVFFLYSRSCYKQFLFSEGEKSVTIRFLVGQSLHLMVIEETLFSLIGIGLAFLIGGSLGGIVFERAFHDFSQFYQLPAGLLNSGSSVTPWAWHLLIGLLVVLGCWLGYRSWLPKIVNRQSS</sequence>
<evidence type="ECO:0000256" key="1">
    <source>
        <dbReference type="SAM" id="Phobius"/>
    </source>
</evidence>